<keyword evidence="16" id="KW-1185">Reference proteome</keyword>
<comment type="cofactor">
    <cofactor evidence="11">
        <name>heme</name>
        <dbReference type="ChEBI" id="CHEBI:30413"/>
    </cofactor>
    <text evidence="11">Binds 2 heme groups.</text>
</comment>
<sequence>MKHIIFIAISTLFSLNAAANRINNEPIKIIKPASGLNTDLVNLGKKLWFDPRLSKSNAISCNSCHNLATGGVDNLASSIGHQWTIGPINSPTVLNAELNFVQFWNGRAKNLKAQASGPIDNPKEMAFTHTLAVDTINSIPQYKKMFNQIFDSNEISIDEIATAIAEFEKTLRTPNAPFDLWLQGDETALNKIEKEGYALFKQKGCTSCHHGPLVGGTMYQKMGLVKPFETKNADIGRAAITGKESDKFLFKVPGLRNVALTYPYFHDGSIWDLKQAVTIMADIQLGQTLTDDESTKITKFLNTLTGEQPKIVLPQLPISTKNTPKPIML</sequence>
<dbReference type="PANTHER" id="PTHR30600">
    <property type="entry name" value="CYTOCHROME C PEROXIDASE-RELATED"/>
    <property type="match status" value="1"/>
</dbReference>
<keyword evidence="9" id="KW-0560">Oxidoreductase</keyword>
<dbReference type="AlphaFoldDB" id="A0A1I1E076"/>
<name>A0A1I1E076_9GAMM</name>
<accession>A0A1I1E076</accession>
<feature type="binding site" description="axial binding residue" evidence="12">
    <location>
        <position position="209"/>
    </location>
    <ligand>
        <name>heme c</name>
        <dbReference type="ChEBI" id="CHEBI:61717"/>
        <label>2</label>
    </ligand>
    <ligandPart>
        <name>Fe</name>
        <dbReference type="ChEBI" id="CHEBI:18248"/>
    </ligandPart>
</feature>
<dbReference type="GO" id="GO:0046872">
    <property type="term" value="F:metal ion binding"/>
    <property type="evidence" value="ECO:0007669"/>
    <property type="project" value="UniProtKB-KW"/>
</dbReference>
<dbReference type="InterPro" id="IPR036909">
    <property type="entry name" value="Cyt_c-like_dom_sf"/>
</dbReference>
<dbReference type="GO" id="GO:0020037">
    <property type="term" value="F:heme binding"/>
    <property type="evidence" value="ECO:0007669"/>
    <property type="project" value="InterPro"/>
</dbReference>
<dbReference type="InterPro" id="IPR004852">
    <property type="entry name" value="Di-haem_cyt_c_peroxidsae"/>
</dbReference>
<dbReference type="InterPro" id="IPR009056">
    <property type="entry name" value="Cyt_c-like_dom"/>
</dbReference>
<keyword evidence="10 12" id="KW-0408">Iron</keyword>
<feature type="binding site" description="axial binding residue" evidence="12">
    <location>
        <position position="81"/>
    </location>
    <ligand>
        <name>heme c</name>
        <dbReference type="ChEBI" id="CHEBI:61717"/>
        <label>1</label>
    </ligand>
    <ligandPart>
        <name>Fe</name>
        <dbReference type="ChEBI" id="CHEBI:18248"/>
    </ligandPart>
</feature>
<dbReference type="SUPFAM" id="SSF46626">
    <property type="entry name" value="Cytochrome c"/>
    <property type="match status" value="2"/>
</dbReference>
<keyword evidence="7" id="KW-0574">Periplasm</keyword>
<evidence type="ECO:0000256" key="4">
    <source>
        <dbReference type="ARBA" id="ARBA00022617"/>
    </source>
</evidence>
<feature type="binding site" description="covalent" evidence="11">
    <location>
        <position position="64"/>
    </location>
    <ligand>
        <name>heme c</name>
        <dbReference type="ChEBI" id="CHEBI:61717"/>
        <label>1</label>
    </ligand>
</feature>
<feature type="binding site" description="covalent" evidence="11">
    <location>
        <position position="61"/>
    </location>
    <ligand>
        <name>heme c</name>
        <dbReference type="ChEBI" id="CHEBI:61717"/>
        <label>1</label>
    </ligand>
</feature>
<dbReference type="GO" id="GO:0009055">
    <property type="term" value="F:electron transfer activity"/>
    <property type="evidence" value="ECO:0007669"/>
    <property type="project" value="InterPro"/>
</dbReference>
<feature type="signal peptide" evidence="13">
    <location>
        <begin position="1"/>
        <end position="19"/>
    </location>
</feature>
<keyword evidence="5 12" id="KW-0479">Metal-binding</keyword>
<dbReference type="Gene3D" id="1.10.760.10">
    <property type="entry name" value="Cytochrome c-like domain"/>
    <property type="match status" value="2"/>
</dbReference>
<proteinExistence type="predicted"/>
<keyword evidence="3 15" id="KW-0575">Peroxidase</keyword>
<evidence type="ECO:0000256" key="12">
    <source>
        <dbReference type="PIRSR" id="PIRSR000294-2"/>
    </source>
</evidence>
<dbReference type="PIRSF" id="PIRSF000294">
    <property type="entry name" value="Cytochrome-c_peroxidase"/>
    <property type="match status" value="1"/>
</dbReference>
<evidence type="ECO:0000256" key="11">
    <source>
        <dbReference type="PIRSR" id="PIRSR000294-1"/>
    </source>
</evidence>
<protein>
    <submittedName>
        <fullName evidence="15">Cytochrome c peroxidase</fullName>
    </submittedName>
</protein>
<evidence type="ECO:0000256" key="8">
    <source>
        <dbReference type="ARBA" id="ARBA00022982"/>
    </source>
</evidence>
<evidence type="ECO:0000256" key="5">
    <source>
        <dbReference type="ARBA" id="ARBA00022723"/>
    </source>
</evidence>
<dbReference type="InterPro" id="IPR051395">
    <property type="entry name" value="Cytochrome_c_Peroxidase/MauG"/>
</dbReference>
<evidence type="ECO:0000256" key="6">
    <source>
        <dbReference type="ARBA" id="ARBA00022729"/>
    </source>
</evidence>
<evidence type="ECO:0000259" key="14">
    <source>
        <dbReference type="PROSITE" id="PS51007"/>
    </source>
</evidence>
<feature type="binding site" description="axial binding residue" evidence="12">
    <location>
        <position position="65"/>
    </location>
    <ligand>
        <name>heme c</name>
        <dbReference type="ChEBI" id="CHEBI:61717"/>
        <label>1</label>
    </ligand>
    <ligandPart>
        <name>Fe</name>
        <dbReference type="ChEBI" id="CHEBI:18248"/>
    </ligandPart>
</feature>
<evidence type="ECO:0000256" key="1">
    <source>
        <dbReference type="ARBA" id="ARBA00004418"/>
    </source>
</evidence>
<keyword evidence="4 11" id="KW-0349">Heme</keyword>
<keyword evidence="8" id="KW-0249">Electron transport</keyword>
<reference evidence="15 16" key="1">
    <citation type="submission" date="2016-10" db="EMBL/GenBank/DDBJ databases">
        <authorList>
            <person name="de Groot N.N."/>
        </authorList>
    </citation>
    <scope>NUCLEOTIDE SEQUENCE [LARGE SCALE GENOMIC DNA]</scope>
    <source>
        <strain evidence="15 16">DSM 6059</strain>
    </source>
</reference>
<evidence type="ECO:0000256" key="2">
    <source>
        <dbReference type="ARBA" id="ARBA00022448"/>
    </source>
</evidence>
<dbReference type="GO" id="GO:0004130">
    <property type="term" value="F:cytochrome-c peroxidase activity"/>
    <property type="evidence" value="ECO:0007669"/>
    <property type="project" value="TreeGrafter"/>
</dbReference>
<dbReference type="OrthoDB" id="9805202at2"/>
<dbReference type="RefSeq" id="WP_091978842.1">
    <property type="nucleotide sequence ID" value="NZ_FOLO01000001.1"/>
</dbReference>
<comment type="subcellular location">
    <subcellularLocation>
        <location evidence="1">Periplasm</location>
    </subcellularLocation>
</comment>
<gene>
    <name evidence="15" type="ORF">SAMN02745724_00150</name>
</gene>
<evidence type="ECO:0000313" key="15">
    <source>
        <dbReference type="EMBL" id="SFB80595.1"/>
    </source>
</evidence>
<organism evidence="15 16">
    <name type="scientific">Pseudoalteromonas denitrificans DSM 6059</name>
    <dbReference type="NCBI Taxonomy" id="1123010"/>
    <lineage>
        <taxon>Bacteria</taxon>
        <taxon>Pseudomonadati</taxon>
        <taxon>Pseudomonadota</taxon>
        <taxon>Gammaproteobacteria</taxon>
        <taxon>Alteromonadales</taxon>
        <taxon>Pseudoalteromonadaceae</taxon>
        <taxon>Pseudoalteromonas</taxon>
    </lineage>
</organism>
<evidence type="ECO:0000313" key="16">
    <source>
        <dbReference type="Proteomes" id="UP000198862"/>
    </source>
</evidence>
<dbReference type="GO" id="GO:0042597">
    <property type="term" value="C:periplasmic space"/>
    <property type="evidence" value="ECO:0007669"/>
    <property type="project" value="UniProtKB-SubCell"/>
</dbReference>
<dbReference type="Proteomes" id="UP000198862">
    <property type="component" value="Unassembled WGS sequence"/>
</dbReference>
<dbReference type="FunFam" id="1.10.760.10:FF:000004">
    <property type="entry name" value="Cytochrome c peroxidase"/>
    <property type="match status" value="1"/>
</dbReference>
<evidence type="ECO:0000256" key="9">
    <source>
        <dbReference type="ARBA" id="ARBA00023002"/>
    </source>
</evidence>
<feature type="chain" id="PRO_5011675499" evidence="13">
    <location>
        <begin position="20"/>
        <end position="329"/>
    </location>
</feature>
<dbReference type="Pfam" id="PF03150">
    <property type="entry name" value="CCP_MauG"/>
    <property type="match status" value="1"/>
</dbReference>
<feature type="binding site" description="axial binding residue" evidence="12">
    <location>
        <position position="280"/>
    </location>
    <ligand>
        <name>heme c</name>
        <dbReference type="ChEBI" id="CHEBI:61717"/>
        <label>2</label>
    </ligand>
    <ligandPart>
        <name>Fe</name>
        <dbReference type="ChEBI" id="CHEBI:18248"/>
    </ligandPart>
</feature>
<comment type="PTM">
    <text evidence="11">Binds 2 heme groups per subunit.</text>
</comment>
<keyword evidence="2" id="KW-0813">Transport</keyword>
<dbReference type="InterPro" id="IPR026259">
    <property type="entry name" value="MauG/Cytc_peroxidase"/>
</dbReference>
<evidence type="ECO:0000256" key="3">
    <source>
        <dbReference type="ARBA" id="ARBA00022559"/>
    </source>
</evidence>
<feature type="binding site" description="covalent" evidence="11">
    <location>
        <position position="208"/>
    </location>
    <ligand>
        <name>heme c</name>
        <dbReference type="ChEBI" id="CHEBI:61717"/>
        <label>2</label>
    </ligand>
</feature>
<dbReference type="STRING" id="1123010.SAMN02745724_00150"/>
<feature type="domain" description="Cytochrome c" evidence="14">
    <location>
        <begin position="39"/>
        <end position="147"/>
    </location>
</feature>
<evidence type="ECO:0000256" key="13">
    <source>
        <dbReference type="SAM" id="SignalP"/>
    </source>
</evidence>
<dbReference type="PANTHER" id="PTHR30600:SF7">
    <property type="entry name" value="CYTOCHROME C PEROXIDASE-RELATED"/>
    <property type="match status" value="1"/>
</dbReference>
<dbReference type="Pfam" id="PF00034">
    <property type="entry name" value="Cytochrom_C"/>
    <property type="match status" value="1"/>
</dbReference>
<feature type="binding site" description="covalent" evidence="11">
    <location>
        <position position="205"/>
    </location>
    <ligand>
        <name>heme c</name>
        <dbReference type="ChEBI" id="CHEBI:61717"/>
        <label>2</label>
    </ligand>
</feature>
<feature type="domain" description="Cytochrome c" evidence="14">
    <location>
        <begin position="191"/>
        <end position="305"/>
    </location>
</feature>
<dbReference type="PROSITE" id="PS51007">
    <property type="entry name" value="CYTC"/>
    <property type="match status" value="2"/>
</dbReference>
<evidence type="ECO:0000256" key="10">
    <source>
        <dbReference type="ARBA" id="ARBA00023004"/>
    </source>
</evidence>
<evidence type="ECO:0000256" key="7">
    <source>
        <dbReference type="ARBA" id="ARBA00022764"/>
    </source>
</evidence>
<keyword evidence="6 13" id="KW-0732">Signal</keyword>
<dbReference type="EMBL" id="FOLO01000001">
    <property type="protein sequence ID" value="SFB80595.1"/>
    <property type="molecule type" value="Genomic_DNA"/>
</dbReference>